<dbReference type="PIRSF" id="PIRSF000090">
    <property type="entry name" value="Beta-ETF"/>
    <property type="match status" value="1"/>
</dbReference>
<dbReference type="SUPFAM" id="SSF52402">
    <property type="entry name" value="Adenine nucleotide alpha hydrolases-like"/>
    <property type="match status" value="1"/>
</dbReference>
<dbReference type="InterPro" id="IPR012255">
    <property type="entry name" value="ETF_b"/>
</dbReference>
<dbReference type="PANTHER" id="PTHR21294:SF8">
    <property type="entry name" value="ELECTRON TRANSFER FLAVOPROTEIN SUBUNIT BETA"/>
    <property type="match status" value="1"/>
</dbReference>
<dbReference type="Gene3D" id="3.40.50.620">
    <property type="entry name" value="HUPs"/>
    <property type="match status" value="1"/>
</dbReference>
<dbReference type="InterPro" id="IPR014729">
    <property type="entry name" value="Rossmann-like_a/b/a_fold"/>
</dbReference>
<evidence type="ECO:0000313" key="9">
    <source>
        <dbReference type="EMBL" id="GAA3885679.1"/>
    </source>
</evidence>
<keyword evidence="10" id="KW-1185">Reference proteome</keyword>
<name>A0ABP7KTP0_9MICO</name>
<dbReference type="EMBL" id="BAABCN010000010">
    <property type="protein sequence ID" value="GAA3885679.1"/>
    <property type="molecule type" value="Genomic_DNA"/>
</dbReference>
<organism evidence="9 10">
    <name type="scientific">Leifsonia kafniensis</name>
    <dbReference type="NCBI Taxonomy" id="475957"/>
    <lineage>
        <taxon>Bacteria</taxon>
        <taxon>Bacillati</taxon>
        <taxon>Actinomycetota</taxon>
        <taxon>Actinomycetes</taxon>
        <taxon>Micrococcales</taxon>
        <taxon>Microbacteriaceae</taxon>
        <taxon>Leifsonia</taxon>
    </lineage>
</organism>
<evidence type="ECO:0000256" key="3">
    <source>
        <dbReference type="ARBA" id="ARBA00011355"/>
    </source>
</evidence>
<accession>A0ABP7KTP0</accession>
<comment type="function">
    <text evidence="7">The electron transfer flavoprotein serves as a specific electron acceptor for other dehydrogenases. It transfers the electrons to the main respiratory chain via ETF-ubiquinone oxidoreductase (ETF dehydrogenase).</text>
</comment>
<keyword evidence="6" id="KW-0249">Electron transport</keyword>
<evidence type="ECO:0000256" key="1">
    <source>
        <dbReference type="ARBA" id="ARBA00001974"/>
    </source>
</evidence>
<dbReference type="InterPro" id="IPR014730">
    <property type="entry name" value="ETF_a/b_N"/>
</dbReference>
<keyword evidence="5" id="KW-0813">Transport</keyword>
<sequence length="263" mass="27257">MRIIVLMKEVPDTWGDRTLDLETGLLNRAASDPVLDEITERALEVALTHRDSHPDAEVVLLAVGPTATMSTSLRKGLAMGADRAVHVADDALIGADLTLTAETLAAAIRRIGFDLVVAGNISTDGGGGVLPSMVAELLGVTGVSSLSSVTITEAGVSGRRNTEVGSAEVSAALPAVISITEALPDARFSNFKGIMAAKKKPFETIGLAELGVVVDEATPRSIVIAVSQRPARTAGIRITDDGDAGQQIADFLAQNQLIKGRSA</sequence>
<dbReference type="CDD" id="cd01714">
    <property type="entry name" value="ETF_beta"/>
    <property type="match status" value="1"/>
</dbReference>
<evidence type="ECO:0000259" key="8">
    <source>
        <dbReference type="SMART" id="SM00893"/>
    </source>
</evidence>
<dbReference type="RefSeq" id="WP_345068132.1">
    <property type="nucleotide sequence ID" value="NZ_BAABCN010000010.1"/>
</dbReference>
<gene>
    <name evidence="9" type="ORF">GCM10022381_29770</name>
</gene>
<dbReference type="Pfam" id="PF01012">
    <property type="entry name" value="ETF"/>
    <property type="match status" value="1"/>
</dbReference>
<evidence type="ECO:0000256" key="5">
    <source>
        <dbReference type="ARBA" id="ARBA00022448"/>
    </source>
</evidence>
<evidence type="ECO:0000256" key="6">
    <source>
        <dbReference type="ARBA" id="ARBA00022982"/>
    </source>
</evidence>
<comment type="cofactor">
    <cofactor evidence="1">
        <name>FAD</name>
        <dbReference type="ChEBI" id="CHEBI:57692"/>
    </cofactor>
</comment>
<evidence type="ECO:0000313" key="10">
    <source>
        <dbReference type="Proteomes" id="UP001501803"/>
    </source>
</evidence>
<proteinExistence type="inferred from homology"/>
<dbReference type="PANTHER" id="PTHR21294">
    <property type="entry name" value="ELECTRON TRANSFER FLAVOPROTEIN BETA-SUBUNIT"/>
    <property type="match status" value="1"/>
</dbReference>
<dbReference type="InterPro" id="IPR033948">
    <property type="entry name" value="ETF_beta_N"/>
</dbReference>
<comment type="caution">
    <text evidence="9">The sequence shown here is derived from an EMBL/GenBank/DDBJ whole genome shotgun (WGS) entry which is preliminary data.</text>
</comment>
<evidence type="ECO:0000256" key="4">
    <source>
        <dbReference type="ARBA" id="ARBA00016797"/>
    </source>
</evidence>
<feature type="domain" description="Electron transfer flavoprotein alpha/beta-subunit N-terminal" evidence="8">
    <location>
        <begin position="23"/>
        <end position="214"/>
    </location>
</feature>
<comment type="similarity">
    <text evidence="2">Belongs to the ETF beta-subunit/FixA family.</text>
</comment>
<protein>
    <recommendedName>
        <fullName evidence="4">Electron transfer flavoprotein subunit beta</fullName>
    </recommendedName>
</protein>
<reference evidence="10" key="1">
    <citation type="journal article" date="2019" name="Int. J. Syst. Evol. Microbiol.">
        <title>The Global Catalogue of Microorganisms (GCM) 10K type strain sequencing project: providing services to taxonomists for standard genome sequencing and annotation.</title>
        <authorList>
            <consortium name="The Broad Institute Genomics Platform"/>
            <consortium name="The Broad Institute Genome Sequencing Center for Infectious Disease"/>
            <person name="Wu L."/>
            <person name="Ma J."/>
        </authorList>
    </citation>
    <scope>NUCLEOTIDE SEQUENCE [LARGE SCALE GENOMIC DNA]</scope>
    <source>
        <strain evidence="10">JCM 17021</strain>
    </source>
</reference>
<dbReference type="SMART" id="SM00893">
    <property type="entry name" value="ETF"/>
    <property type="match status" value="1"/>
</dbReference>
<dbReference type="Proteomes" id="UP001501803">
    <property type="component" value="Unassembled WGS sequence"/>
</dbReference>
<comment type="subunit">
    <text evidence="3">Heterodimer of an alpha and a beta subunit.</text>
</comment>
<evidence type="ECO:0000256" key="7">
    <source>
        <dbReference type="ARBA" id="ARBA00025649"/>
    </source>
</evidence>
<evidence type="ECO:0000256" key="2">
    <source>
        <dbReference type="ARBA" id="ARBA00007557"/>
    </source>
</evidence>